<keyword evidence="2" id="KW-0732">Signal</keyword>
<accession>A0A1I4DXM8</accession>
<evidence type="ECO:0000256" key="2">
    <source>
        <dbReference type="SAM" id="SignalP"/>
    </source>
</evidence>
<feature type="compositionally biased region" description="Basic and acidic residues" evidence="1">
    <location>
        <begin position="214"/>
        <end position="226"/>
    </location>
</feature>
<evidence type="ECO:0000256" key="1">
    <source>
        <dbReference type="SAM" id="MobiDB-lite"/>
    </source>
</evidence>
<organism evidence="3 4">
    <name type="scientific">Falsiroseomonas stagni DSM 19981</name>
    <dbReference type="NCBI Taxonomy" id="1123062"/>
    <lineage>
        <taxon>Bacteria</taxon>
        <taxon>Pseudomonadati</taxon>
        <taxon>Pseudomonadota</taxon>
        <taxon>Alphaproteobacteria</taxon>
        <taxon>Acetobacterales</taxon>
        <taxon>Roseomonadaceae</taxon>
        <taxon>Falsiroseomonas</taxon>
    </lineage>
</organism>
<dbReference type="EMBL" id="FOSQ01000013">
    <property type="protein sequence ID" value="SFK98185.1"/>
    <property type="molecule type" value="Genomic_DNA"/>
</dbReference>
<dbReference type="STRING" id="1123062.SAMN02745775_11311"/>
<evidence type="ECO:0000313" key="3">
    <source>
        <dbReference type="EMBL" id="SFK98185.1"/>
    </source>
</evidence>
<feature type="region of interest" description="Disordered" evidence="1">
    <location>
        <begin position="205"/>
        <end position="226"/>
    </location>
</feature>
<dbReference type="AlphaFoldDB" id="A0A1I4DXM8"/>
<sequence>MPPNTTMMRRSLLKAPLLLPIGLAACGGDSEPVALPPLVSGYRHLTPLRLNVQDIEVADPLPGAVQLSNPAPALRPDVEMRRMADERLVPVGTEGQGRFIISQARFTRERLSGGGGLTSLFAGEPGERLTCQLLCRLEILSPEGRRVAFVEAEARRGRTLPDGATPGARARAAEDVVREAMDQLNVEFEFQVRRTLRAWMQEAVTTPAAPAPETVEREDLSATRPR</sequence>
<gene>
    <name evidence="3" type="ORF">SAMN02745775_11311</name>
</gene>
<feature type="signal peptide" evidence="2">
    <location>
        <begin position="1"/>
        <end position="25"/>
    </location>
</feature>
<dbReference type="OrthoDB" id="7280888at2"/>
<proteinExistence type="predicted"/>
<dbReference type="Proteomes" id="UP000199473">
    <property type="component" value="Unassembled WGS sequence"/>
</dbReference>
<evidence type="ECO:0000313" key="4">
    <source>
        <dbReference type="Proteomes" id="UP000199473"/>
    </source>
</evidence>
<reference evidence="3 4" key="1">
    <citation type="submission" date="2016-10" db="EMBL/GenBank/DDBJ databases">
        <authorList>
            <person name="de Groot N.N."/>
        </authorList>
    </citation>
    <scope>NUCLEOTIDE SEQUENCE [LARGE SCALE GENOMIC DNA]</scope>
    <source>
        <strain evidence="3 4">DSM 19981</strain>
    </source>
</reference>
<evidence type="ECO:0008006" key="5">
    <source>
        <dbReference type="Google" id="ProtNLM"/>
    </source>
</evidence>
<keyword evidence="4" id="KW-1185">Reference proteome</keyword>
<feature type="chain" id="PRO_5011538501" description="Lipoprotein" evidence="2">
    <location>
        <begin position="26"/>
        <end position="226"/>
    </location>
</feature>
<protein>
    <recommendedName>
        <fullName evidence="5">Lipoprotein</fullName>
    </recommendedName>
</protein>
<name>A0A1I4DXM8_9PROT</name>